<feature type="active site" description="Proton donor" evidence="8">
    <location>
        <position position="78"/>
    </location>
</feature>
<gene>
    <name evidence="8" type="primary">dapF</name>
    <name evidence="10" type="ORF">G8O30_06180</name>
</gene>
<protein>
    <recommendedName>
        <fullName evidence="3 8">Diaminopimelate epimerase</fullName>
        <shortName evidence="8">DAP epimerase</shortName>
        <ecNumber evidence="3 8">5.1.1.7</ecNumber>
    </recommendedName>
    <alternativeName>
        <fullName evidence="8">PLP-independent amino acid racemase</fullName>
    </alternativeName>
</protein>
<dbReference type="KEGG" id="mcui:G8O30_06180"/>
<evidence type="ECO:0000313" key="10">
    <source>
        <dbReference type="EMBL" id="QPC48378.1"/>
    </source>
</evidence>
<comment type="subcellular location">
    <subcellularLocation>
        <location evidence="8">Cytoplasm</location>
    </subcellularLocation>
</comment>
<dbReference type="Pfam" id="PF01678">
    <property type="entry name" value="DAP_epimerase"/>
    <property type="match status" value="2"/>
</dbReference>
<dbReference type="AlphaFoldDB" id="A0A7S8CE96"/>
<dbReference type="Gene3D" id="3.10.310.10">
    <property type="entry name" value="Diaminopimelate Epimerase, Chain A, domain 1"/>
    <property type="match status" value="2"/>
</dbReference>
<feature type="binding site" evidence="8">
    <location>
        <begin position="79"/>
        <end position="80"/>
    </location>
    <ligand>
        <name>substrate</name>
    </ligand>
</feature>
<evidence type="ECO:0000256" key="7">
    <source>
        <dbReference type="ARBA" id="ARBA00051712"/>
    </source>
</evidence>
<evidence type="ECO:0000256" key="3">
    <source>
        <dbReference type="ARBA" id="ARBA00013080"/>
    </source>
</evidence>
<feature type="active site" evidence="9">
    <location>
        <position position="78"/>
    </location>
</feature>
<comment type="similarity">
    <text evidence="2 8">Belongs to the diaminopimelate epimerase family.</text>
</comment>
<evidence type="ECO:0000256" key="9">
    <source>
        <dbReference type="PROSITE-ProRule" id="PRU10125"/>
    </source>
</evidence>
<dbReference type="InterPro" id="IPR001653">
    <property type="entry name" value="DAP_epimerase_DapF"/>
</dbReference>
<feature type="active site" description="Proton acceptor" evidence="8">
    <location>
        <position position="229"/>
    </location>
</feature>
<accession>A0A7S8CE96</accession>
<dbReference type="UniPathway" id="UPA00034">
    <property type="reaction ID" value="UER00025"/>
</dbReference>
<keyword evidence="6 8" id="KW-0413">Isomerase</keyword>
<organism evidence="10 11">
    <name type="scientific">Mangrovibacillus cuniculi</name>
    <dbReference type="NCBI Taxonomy" id="2593652"/>
    <lineage>
        <taxon>Bacteria</taxon>
        <taxon>Bacillati</taxon>
        <taxon>Bacillota</taxon>
        <taxon>Bacilli</taxon>
        <taxon>Bacillales</taxon>
        <taxon>Bacillaceae</taxon>
        <taxon>Mangrovibacillus</taxon>
    </lineage>
</organism>
<dbReference type="EC" id="5.1.1.7" evidence="3 8"/>
<dbReference type="NCBIfam" id="TIGR00652">
    <property type="entry name" value="DapF"/>
    <property type="match status" value="1"/>
</dbReference>
<keyword evidence="11" id="KW-1185">Reference proteome</keyword>
<evidence type="ECO:0000256" key="1">
    <source>
        <dbReference type="ARBA" id="ARBA00005196"/>
    </source>
</evidence>
<evidence type="ECO:0000256" key="8">
    <source>
        <dbReference type="HAMAP-Rule" id="MF_00197"/>
    </source>
</evidence>
<comment type="caution">
    <text evidence="8">Lacks conserved residue(s) required for the propagation of feature annotation.</text>
</comment>
<dbReference type="GO" id="GO:0008837">
    <property type="term" value="F:diaminopimelate epimerase activity"/>
    <property type="evidence" value="ECO:0007669"/>
    <property type="project" value="UniProtKB-UniRule"/>
</dbReference>
<dbReference type="GO" id="GO:0005829">
    <property type="term" value="C:cytosol"/>
    <property type="evidence" value="ECO:0007669"/>
    <property type="project" value="TreeGrafter"/>
</dbReference>
<sequence length="322" mass="35831">MYGPYIKCHGSKNDFFIVDERKYSIKWNENQRKEAALTLCDRTHSYGGADGILFVTESTVADAKYRVINADGSEASMCGNGLRCVARYVCEELGKESVVIETMKANLTCRKHEDISEGVETYGVEISPIVFDNDALPFNYKPSPFIQQPIDKLSKNLLFSAVAVPNPHLITFVDQEELNSNLQKEISEYVNGQNPLFPDGVNVSFVRVLSNNKLFVRTYERGVGFTNACGTAMSATVFVATVAKKVVPNTPITVITDKGMVQCLAHTSENPWVELIGNATFTSKGQWTYEEGKWEINQATSCEFDIKQYDNLEKKAAVLNIG</sequence>
<dbReference type="PANTHER" id="PTHR31689:SF0">
    <property type="entry name" value="DIAMINOPIMELATE EPIMERASE"/>
    <property type="match status" value="1"/>
</dbReference>
<evidence type="ECO:0000256" key="6">
    <source>
        <dbReference type="ARBA" id="ARBA00023235"/>
    </source>
</evidence>
<feature type="binding site" evidence="8">
    <location>
        <begin position="220"/>
        <end position="221"/>
    </location>
    <ligand>
        <name>substrate</name>
    </ligand>
</feature>
<dbReference type="HAMAP" id="MF_00197">
    <property type="entry name" value="DAP_epimerase"/>
    <property type="match status" value="1"/>
</dbReference>
<dbReference type="SUPFAM" id="SSF54506">
    <property type="entry name" value="Diaminopimelate epimerase-like"/>
    <property type="match status" value="2"/>
</dbReference>
<feature type="binding site" evidence="8">
    <location>
        <begin position="230"/>
        <end position="231"/>
    </location>
    <ligand>
        <name>substrate</name>
    </ligand>
</feature>
<dbReference type="PANTHER" id="PTHR31689">
    <property type="entry name" value="DIAMINOPIMELATE EPIMERASE, CHLOROPLASTIC"/>
    <property type="match status" value="1"/>
</dbReference>
<feature type="binding site" evidence="8">
    <location>
        <position position="202"/>
    </location>
    <ligand>
        <name>substrate</name>
    </ligand>
</feature>
<name>A0A7S8CE96_9BACI</name>
<dbReference type="InterPro" id="IPR018510">
    <property type="entry name" value="DAP_epimerase_AS"/>
</dbReference>
<feature type="site" description="Could be important to modulate the pK values of the two catalytic cysteine residues" evidence="8">
    <location>
        <position position="220"/>
    </location>
</feature>
<comment type="catalytic activity">
    <reaction evidence="7 8">
        <text>(2S,6S)-2,6-diaminopimelate = meso-2,6-diaminopimelate</text>
        <dbReference type="Rhea" id="RHEA:15393"/>
        <dbReference type="ChEBI" id="CHEBI:57609"/>
        <dbReference type="ChEBI" id="CHEBI:57791"/>
        <dbReference type="EC" id="5.1.1.7"/>
    </reaction>
</comment>
<proteinExistence type="inferred from homology"/>
<feature type="binding site" evidence="8">
    <location>
        <position position="69"/>
    </location>
    <ligand>
        <name>substrate</name>
    </ligand>
</feature>
<keyword evidence="5 8" id="KW-0457">Lysine biosynthesis</keyword>
<feature type="binding site" evidence="8">
    <location>
        <position position="166"/>
    </location>
    <ligand>
        <name>substrate</name>
    </ligand>
</feature>
<comment type="function">
    <text evidence="8">Catalyzes the stereoinversion of LL-2,6-diaminopimelate (L,L-DAP) to meso-diaminopimelate (meso-DAP), a precursor of L-lysine and an essential component of the bacterial peptidoglycan.</text>
</comment>
<reference evidence="10 11" key="1">
    <citation type="submission" date="2019-07" db="EMBL/GenBank/DDBJ databases">
        <title>Genome sequence of 2 isolates from Red Sea Mangroves.</title>
        <authorList>
            <person name="Sefrji F."/>
            <person name="Michoud G."/>
            <person name="Merlino G."/>
            <person name="Daffonchio D."/>
        </authorList>
    </citation>
    <scope>NUCLEOTIDE SEQUENCE [LARGE SCALE GENOMIC DNA]</scope>
    <source>
        <strain evidence="10 11">R1DC41</strain>
    </source>
</reference>
<feature type="site" description="Could be important to modulate the pK values of the two catalytic cysteine residues" evidence="8">
    <location>
        <position position="168"/>
    </location>
</feature>
<dbReference type="PROSITE" id="PS01326">
    <property type="entry name" value="DAP_EPIMERASE"/>
    <property type="match status" value="1"/>
</dbReference>
<evidence type="ECO:0000256" key="2">
    <source>
        <dbReference type="ARBA" id="ARBA00010219"/>
    </source>
</evidence>
<keyword evidence="8" id="KW-0963">Cytoplasm</keyword>
<dbReference type="EMBL" id="CP049742">
    <property type="protein sequence ID" value="QPC48378.1"/>
    <property type="molecule type" value="Genomic_DNA"/>
</dbReference>
<dbReference type="GO" id="GO:0009089">
    <property type="term" value="P:lysine biosynthetic process via diaminopimelate"/>
    <property type="evidence" value="ECO:0007669"/>
    <property type="project" value="UniProtKB-UniRule"/>
</dbReference>
<evidence type="ECO:0000313" key="11">
    <source>
        <dbReference type="Proteomes" id="UP000593626"/>
    </source>
</evidence>
<keyword evidence="4 8" id="KW-0028">Amino-acid biosynthesis</keyword>
<dbReference type="Proteomes" id="UP000593626">
    <property type="component" value="Chromosome"/>
</dbReference>
<comment type="pathway">
    <text evidence="1 8">Amino-acid biosynthesis; L-lysine biosynthesis via DAP pathway; DL-2,6-diaminopimelate from LL-2,6-diaminopimelate: step 1/1.</text>
</comment>
<feature type="binding site" evidence="8">
    <location>
        <position position="13"/>
    </location>
    <ligand>
        <name>substrate</name>
    </ligand>
</feature>
<evidence type="ECO:0000256" key="5">
    <source>
        <dbReference type="ARBA" id="ARBA00023154"/>
    </source>
</evidence>
<comment type="subunit">
    <text evidence="8">Homodimer.</text>
</comment>
<evidence type="ECO:0000256" key="4">
    <source>
        <dbReference type="ARBA" id="ARBA00022605"/>
    </source>
</evidence>